<dbReference type="InterPro" id="IPR002656">
    <property type="entry name" value="Acyl_transf_3_dom"/>
</dbReference>
<dbReference type="GO" id="GO:0009103">
    <property type="term" value="P:lipopolysaccharide biosynthetic process"/>
    <property type="evidence" value="ECO:0007669"/>
    <property type="project" value="TreeGrafter"/>
</dbReference>
<dbReference type="GO" id="GO:0016747">
    <property type="term" value="F:acyltransferase activity, transferring groups other than amino-acyl groups"/>
    <property type="evidence" value="ECO:0007669"/>
    <property type="project" value="InterPro"/>
</dbReference>
<gene>
    <name evidence="3" type="ORF">UFOPK2295_00391</name>
</gene>
<feature type="transmembrane region" description="Helical" evidence="1">
    <location>
        <begin position="96"/>
        <end position="115"/>
    </location>
</feature>
<dbReference type="GO" id="GO:0016020">
    <property type="term" value="C:membrane"/>
    <property type="evidence" value="ECO:0007669"/>
    <property type="project" value="TreeGrafter"/>
</dbReference>
<evidence type="ECO:0000313" key="3">
    <source>
        <dbReference type="EMBL" id="CAB4664104.1"/>
    </source>
</evidence>
<dbReference type="PANTHER" id="PTHR23028:SF53">
    <property type="entry name" value="ACYL_TRANSF_3 DOMAIN-CONTAINING PROTEIN"/>
    <property type="match status" value="1"/>
</dbReference>
<dbReference type="EMBL" id="CAEZWV010000005">
    <property type="protein sequence ID" value="CAB4664104.1"/>
    <property type="molecule type" value="Genomic_DNA"/>
</dbReference>
<feature type="transmembrane region" description="Helical" evidence="1">
    <location>
        <begin position="158"/>
        <end position="179"/>
    </location>
</feature>
<dbReference type="PANTHER" id="PTHR23028">
    <property type="entry name" value="ACETYLTRANSFERASE"/>
    <property type="match status" value="1"/>
</dbReference>
<name>A0A6J6LUE2_9ZZZZ</name>
<feature type="transmembrane region" description="Helical" evidence="1">
    <location>
        <begin position="271"/>
        <end position="289"/>
    </location>
</feature>
<feature type="transmembrane region" description="Helical" evidence="1">
    <location>
        <begin position="309"/>
        <end position="327"/>
    </location>
</feature>
<sequence>MSNAEHTFAPMSGTPSSGVRRGPVVPYVPGLDGLRALAVIAVITYHANREWLGGGFLGVEVFFVISGYLITLLLIAERERSGSVSLTDFWVRRARRLLPALFTLLIGTITYCAMFERDRLGRLRGDVVGGFFYVSNWFQVWTGSSYTSSAEFAPLRHLWSLAVEEQFYIIWPLVMFVLLRNMRSRTLPVIGVFFTVLAAAIAIYTAVVFRTGPIDTIEKTPEQFMSFFGRDVLRTDFLYLGTVSRASGLLLGAALATAWRPWSIRRGRAGANANGLDLLGIVGLAALGYMCWQFHETVSTEAGTEGYALLYRGGLVLVALATILVIATVTHPRSRLGKYVIGTPLLVWIGKRSYGLYLYHWVVFQAYRKSAGMPLEPREFVALMAITVVITEASYQFIETPIRTGRALAAYRSWRARNGGVRGPLPVVLATLAIVPVFSIVSMAGARVMPEEVAGNLDENSGAVVTIPPTTVPVGSTTVPVVTPTTVPTTKFDVFAVGDSVMLGSARKLTSYGITVDAAKNRQVSSGAQVLDYRNKTGELGSNVVIHLGTNGRTTESTFDLVMKPLSKVQRVIVLTVRVPGSQYSDKNNAIITALPLKYPNVTILDWEALSKGRKDWFASDGIHPNAVGQDNYVGFILKALGR</sequence>
<feature type="transmembrane region" description="Helical" evidence="1">
    <location>
        <begin position="339"/>
        <end position="360"/>
    </location>
</feature>
<keyword evidence="1" id="KW-0812">Transmembrane</keyword>
<proteinExistence type="predicted"/>
<reference evidence="3" key="1">
    <citation type="submission" date="2020-05" db="EMBL/GenBank/DDBJ databases">
        <authorList>
            <person name="Chiriac C."/>
            <person name="Salcher M."/>
            <person name="Ghai R."/>
            <person name="Kavagutti S V."/>
        </authorList>
    </citation>
    <scope>NUCLEOTIDE SEQUENCE</scope>
</reference>
<protein>
    <submittedName>
        <fullName evidence="3">Unannotated protein</fullName>
    </submittedName>
</protein>
<accession>A0A6J6LUE2</accession>
<keyword evidence="1" id="KW-0472">Membrane</keyword>
<keyword evidence="1" id="KW-1133">Transmembrane helix</keyword>
<feature type="domain" description="Acyltransferase 3" evidence="2">
    <location>
        <begin position="29"/>
        <end position="390"/>
    </location>
</feature>
<dbReference type="AlphaFoldDB" id="A0A6J6LUE2"/>
<feature type="transmembrane region" description="Helical" evidence="1">
    <location>
        <begin position="380"/>
        <end position="398"/>
    </location>
</feature>
<dbReference type="SUPFAM" id="SSF52266">
    <property type="entry name" value="SGNH hydrolase"/>
    <property type="match status" value="1"/>
</dbReference>
<feature type="transmembrane region" description="Helical" evidence="1">
    <location>
        <begin position="186"/>
        <end position="209"/>
    </location>
</feature>
<feature type="transmembrane region" description="Helical" evidence="1">
    <location>
        <begin position="57"/>
        <end position="76"/>
    </location>
</feature>
<feature type="transmembrane region" description="Helical" evidence="1">
    <location>
        <begin position="419"/>
        <end position="441"/>
    </location>
</feature>
<evidence type="ECO:0000256" key="1">
    <source>
        <dbReference type="SAM" id="Phobius"/>
    </source>
</evidence>
<evidence type="ECO:0000259" key="2">
    <source>
        <dbReference type="Pfam" id="PF01757"/>
    </source>
</evidence>
<dbReference type="Pfam" id="PF01757">
    <property type="entry name" value="Acyl_transf_3"/>
    <property type="match status" value="1"/>
</dbReference>
<dbReference type="InterPro" id="IPR050879">
    <property type="entry name" value="Acyltransferase_3"/>
</dbReference>
<organism evidence="3">
    <name type="scientific">freshwater metagenome</name>
    <dbReference type="NCBI Taxonomy" id="449393"/>
    <lineage>
        <taxon>unclassified sequences</taxon>
        <taxon>metagenomes</taxon>
        <taxon>ecological metagenomes</taxon>
    </lineage>
</organism>
<feature type="transmembrane region" description="Helical" evidence="1">
    <location>
        <begin position="237"/>
        <end position="259"/>
    </location>
</feature>